<organism evidence="2 3">
    <name type="scientific">Polaromonas eurypsychrophila</name>
    <dbReference type="NCBI Taxonomy" id="1614635"/>
    <lineage>
        <taxon>Bacteria</taxon>
        <taxon>Pseudomonadati</taxon>
        <taxon>Pseudomonadota</taxon>
        <taxon>Betaproteobacteria</taxon>
        <taxon>Burkholderiales</taxon>
        <taxon>Comamonadaceae</taxon>
        <taxon>Polaromonas</taxon>
    </lineage>
</organism>
<reference evidence="2" key="2">
    <citation type="submission" date="2020-09" db="EMBL/GenBank/DDBJ databases">
        <authorList>
            <person name="Sun Q."/>
            <person name="Zhou Y."/>
        </authorList>
    </citation>
    <scope>NUCLEOTIDE SEQUENCE</scope>
    <source>
        <strain evidence="2">CGMCC 1.15322</strain>
    </source>
</reference>
<gene>
    <name evidence="2" type="ORF">GCM10011496_24350</name>
</gene>
<evidence type="ECO:0000313" key="2">
    <source>
        <dbReference type="EMBL" id="GGB02481.1"/>
    </source>
</evidence>
<evidence type="ECO:0000259" key="1">
    <source>
        <dbReference type="Pfam" id="PF26621"/>
    </source>
</evidence>
<sequence>MDPAASRIREAMQAVSLLRASRAGQPLLEQACLEVKRFQAQRVKATYSDLLHNLRYKGAAGFFLHELYGEQDYAQRDQQFARIASTIARLFPQAVVETAAALAEVHALTEQLDDLMARQWLAAPTGSAHVRYIQCWRAVADRPARLRQVEVVLQLGRELNRLTSMRGLRSLLKMMRGPAAAAGLSSLQGFLESGFDAFGSMRGASEFLTLIKWRESDWIAILFDEDAVTCETKLLQLLASADVD</sequence>
<dbReference type="NCBIfam" id="NF047641">
    <property type="entry name" value="FFLEE_fam"/>
    <property type="match status" value="1"/>
</dbReference>
<comment type="caution">
    <text evidence="2">The sequence shown here is derived from an EMBL/GenBank/DDBJ whole genome shotgun (WGS) entry which is preliminary data.</text>
</comment>
<accession>A0A916SIZ5</accession>
<protein>
    <recommendedName>
        <fullName evidence="1">DUF8198 domain-containing protein</fullName>
    </recommendedName>
</protein>
<keyword evidence="3" id="KW-1185">Reference proteome</keyword>
<name>A0A916SIZ5_9BURK</name>
<evidence type="ECO:0000313" key="3">
    <source>
        <dbReference type="Proteomes" id="UP000620596"/>
    </source>
</evidence>
<feature type="domain" description="DUF8198" evidence="1">
    <location>
        <begin position="21"/>
        <end position="226"/>
    </location>
</feature>
<proteinExistence type="predicted"/>
<dbReference type="Pfam" id="PF26621">
    <property type="entry name" value="DUF8198"/>
    <property type="match status" value="1"/>
</dbReference>
<dbReference type="InterPro" id="IPR058063">
    <property type="entry name" value="FFLEE_fam"/>
</dbReference>
<reference evidence="2" key="1">
    <citation type="journal article" date="2014" name="Int. J. Syst. Evol. Microbiol.">
        <title>Complete genome sequence of Corynebacterium casei LMG S-19264T (=DSM 44701T), isolated from a smear-ripened cheese.</title>
        <authorList>
            <consortium name="US DOE Joint Genome Institute (JGI-PGF)"/>
            <person name="Walter F."/>
            <person name="Albersmeier A."/>
            <person name="Kalinowski J."/>
            <person name="Ruckert C."/>
        </authorList>
    </citation>
    <scope>NUCLEOTIDE SEQUENCE</scope>
    <source>
        <strain evidence="2">CGMCC 1.15322</strain>
    </source>
</reference>
<dbReference type="AlphaFoldDB" id="A0A916SIZ5"/>
<dbReference type="Proteomes" id="UP000620596">
    <property type="component" value="Unassembled WGS sequence"/>
</dbReference>
<dbReference type="InterPro" id="IPR058511">
    <property type="entry name" value="DUF8198"/>
</dbReference>
<dbReference type="EMBL" id="BMIG01000008">
    <property type="protein sequence ID" value="GGB02481.1"/>
    <property type="molecule type" value="Genomic_DNA"/>
</dbReference>